<dbReference type="Pfam" id="PF13193">
    <property type="entry name" value="AMP-binding_C"/>
    <property type="match status" value="1"/>
</dbReference>
<dbReference type="PANTHER" id="PTHR45527:SF10">
    <property type="entry name" value="PYOCHELIN SYNTHASE PCHF"/>
    <property type="match status" value="1"/>
</dbReference>
<dbReference type="Gene3D" id="1.10.1200.10">
    <property type="entry name" value="ACP-like"/>
    <property type="match status" value="1"/>
</dbReference>
<dbReference type="InterPro" id="IPR010071">
    <property type="entry name" value="AA_adenyl_dom"/>
</dbReference>
<dbReference type="InterPro" id="IPR042099">
    <property type="entry name" value="ANL_N_sf"/>
</dbReference>
<comment type="pathway">
    <text evidence="2">Siderophore biosynthesis.</text>
</comment>
<proteinExistence type="predicted"/>
<dbReference type="PRINTS" id="PR00154">
    <property type="entry name" value="AMPBINDING"/>
</dbReference>
<dbReference type="PROSITE" id="PS00012">
    <property type="entry name" value="PHOSPHOPANTETHEINE"/>
    <property type="match status" value="1"/>
</dbReference>
<dbReference type="InterPro" id="IPR057737">
    <property type="entry name" value="Condensation_MtbB-like"/>
</dbReference>
<dbReference type="Pfam" id="PF00668">
    <property type="entry name" value="Condensation"/>
    <property type="match status" value="1"/>
</dbReference>
<dbReference type="NCBIfam" id="TIGR01733">
    <property type="entry name" value="AA-adenyl-dom"/>
    <property type="match status" value="1"/>
</dbReference>
<name>A0ABT9H194_9GAMM</name>
<dbReference type="Proteomes" id="UP001231616">
    <property type="component" value="Unassembled WGS sequence"/>
</dbReference>
<dbReference type="SUPFAM" id="SSF52777">
    <property type="entry name" value="CoA-dependent acyltransferases"/>
    <property type="match status" value="2"/>
</dbReference>
<dbReference type="RefSeq" id="WP_305894243.1">
    <property type="nucleotide sequence ID" value="NZ_JAUZVZ010000017.1"/>
</dbReference>
<dbReference type="InterPro" id="IPR006162">
    <property type="entry name" value="Ppantetheine_attach_site"/>
</dbReference>
<evidence type="ECO:0000259" key="6">
    <source>
        <dbReference type="PROSITE" id="PS50075"/>
    </source>
</evidence>
<evidence type="ECO:0000313" key="7">
    <source>
        <dbReference type="EMBL" id="MDP4536978.1"/>
    </source>
</evidence>
<dbReference type="SUPFAM" id="SSF56801">
    <property type="entry name" value="Acetyl-CoA synthetase-like"/>
    <property type="match status" value="1"/>
</dbReference>
<dbReference type="PROSITE" id="PS00455">
    <property type="entry name" value="AMP_BINDING"/>
    <property type="match status" value="1"/>
</dbReference>
<dbReference type="InterPro" id="IPR000873">
    <property type="entry name" value="AMP-dep_synth/lig_dom"/>
</dbReference>
<dbReference type="Pfam" id="PF00550">
    <property type="entry name" value="PP-binding"/>
    <property type="match status" value="1"/>
</dbReference>
<dbReference type="CDD" id="cd19535">
    <property type="entry name" value="Cyc_NRPS"/>
    <property type="match status" value="1"/>
</dbReference>
<dbReference type="EMBL" id="JAUZVZ010000017">
    <property type="protein sequence ID" value="MDP4536978.1"/>
    <property type="molecule type" value="Genomic_DNA"/>
</dbReference>
<organism evidence="7 8">
    <name type="scientific">Alkalimonas collagenimarina</name>
    <dbReference type="NCBI Taxonomy" id="400390"/>
    <lineage>
        <taxon>Bacteria</taxon>
        <taxon>Pseudomonadati</taxon>
        <taxon>Pseudomonadota</taxon>
        <taxon>Gammaproteobacteria</taxon>
        <taxon>Alkalimonas</taxon>
    </lineage>
</organism>
<dbReference type="InterPro" id="IPR020806">
    <property type="entry name" value="PKS_PP-bd"/>
</dbReference>
<evidence type="ECO:0000313" key="8">
    <source>
        <dbReference type="Proteomes" id="UP001231616"/>
    </source>
</evidence>
<evidence type="ECO:0000256" key="1">
    <source>
        <dbReference type="ARBA" id="ARBA00001957"/>
    </source>
</evidence>
<dbReference type="InterPro" id="IPR009081">
    <property type="entry name" value="PP-bd_ACP"/>
</dbReference>
<dbReference type="PANTHER" id="PTHR45527">
    <property type="entry name" value="NONRIBOSOMAL PEPTIDE SYNTHETASE"/>
    <property type="match status" value="1"/>
</dbReference>
<dbReference type="InterPro" id="IPR036736">
    <property type="entry name" value="ACP-like_sf"/>
</dbReference>
<dbReference type="InterPro" id="IPR001242">
    <property type="entry name" value="Condensation_dom"/>
</dbReference>
<dbReference type="Gene3D" id="3.30.559.10">
    <property type="entry name" value="Chloramphenicol acetyltransferase-like domain"/>
    <property type="match status" value="1"/>
</dbReference>
<gene>
    <name evidence="7" type="ORF">Q3O60_12320</name>
</gene>
<dbReference type="InterPro" id="IPR023213">
    <property type="entry name" value="CAT-like_dom_sf"/>
</dbReference>
<dbReference type="Gene3D" id="3.30.559.30">
    <property type="entry name" value="Nonribosomal peptide synthetase, condensation domain"/>
    <property type="match status" value="1"/>
</dbReference>
<keyword evidence="5" id="KW-0436">Ligase</keyword>
<dbReference type="InterPro" id="IPR045851">
    <property type="entry name" value="AMP-bd_C_sf"/>
</dbReference>
<dbReference type="InterPro" id="IPR020459">
    <property type="entry name" value="AMP-binding"/>
</dbReference>
<dbReference type="Gene3D" id="3.30.300.30">
    <property type="match status" value="1"/>
</dbReference>
<keyword evidence="3" id="KW-0596">Phosphopantetheine</keyword>
<comment type="caution">
    <text evidence="7">The sequence shown here is derived from an EMBL/GenBank/DDBJ whole genome shotgun (WGS) entry which is preliminary data.</text>
</comment>
<evidence type="ECO:0000256" key="5">
    <source>
        <dbReference type="ARBA" id="ARBA00022598"/>
    </source>
</evidence>
<accession>A0ABT9H194</accession>
<protein>
    <submittedName>
        <fullName evidence="7">Amino acid adenylation domain-containing protein</fullName>
    </submittedName>
</protein>
<dbReference type="Gene3D" id="3.40.50.12780">
    <property type="entry name" value="N-terminal domain of ligase-like"/>
    <property type="match status" value="1"/>
</dbReference>
<keyword evidence="8" id="KW-1185">Reference proteome</keyword>
<dbReference type="Pfam" id="PF00501">
    <property type="entry name" value="AMP-binding"/>
    <property type="match status" value="1"/>
</dbReference>
<feature type="domain" description="Carrier" evidence="6">
    <location>
        <begin position="1038"/>
        <end position="1118"/>
    </location>
</feature>
<evidence type="ECO:0000256" key="3">
    <source>
        <dbReference type="ARBA" id="ARBA00022450"/>
    </source>
</evidence>
<dbReference type="InterPro" id="IPR025110">
    <property type="entry name" value="AMP-bd_C"/>
</dbReference>
<keyword evidence="4" id="KW-0597">Phosphoprotein</keyword>
<evidence type="ECO:0000256" key="2">
    <source>
        <dbReference type="ARBA" id="ARBA00004924"/>
    </source>
</evidence>
<dbReference type="SUPFAM" id="SSF47336">
    <property type="entry name" value="ACP-like"/>
    <property type="match status" value="1"/>
</dbReference>
<dbReference type="SMART" id="SM00823">
    <property type="entry name" value="PKS_PP"/>
    <property type="match status" value="1"/>
</dbReference>
<evidence type="ECO:0000256" key="4">
    <source>
        <dbReference type="ARBA" id="ARBA00022553"/>
    </source>
</evidence>
<comment type="cofactor">
    <cofactor evidence="1">
        <name>pantetheine 4'-phosphate</name>
        <dbReference type="ChEBI" id="CHEBI:47942"/>
    </cofactor>
</comment>
<sequence length="1123" mass="124619">MMNMDEFKQRIQLKNSEIHLSSAPELTDGNAALFAQQVRALLEGTLPLDEAHLKGHVSTDSAAPFSLSDIQYAYVIGRNPGVELGGRSSSFYIEIDVEDADIDVLTTSLNHVISLHPMLRAVLSGDGQQKVLEQVSPYHIETLDVSGLDKHAQQAALAAHRHELETTLLPLDKAPSFLVKAIRLDTGLVRLAIYFDLIFVDMHSVYLVLQDWFGHYQDGTVTTQSRPNFSDYLNCEALLTDAAQGRKDTAYWEDKLNQLPQAPEMPLEKAPSLLSQPQFCRLSKSLPSSLIEQLRVVAHHSGITLETLFLGAYAEVVRQWSKAQNFTLTVTQMSRRPYFEGVEHTVGNFLQPVLLPIEGGQNETFSQRLLAVQSSVISNRLHSSHNSIKVLRALTKQSQSNRAASFPVVFSNTLDYDLQEVVKSPSWPGIHCRYMSNTTPQLWLENQLTCEQGEVMINWNYVEELFPDGMIQQMQEAYLALLNACASDATVLEKQGVVVDLPEQDARARQLANDTDIALNPTLLQDLVLNAAQKYPEQVALVQGSRQVTYSELLLKAQWIANQIGRNVNICANDIVAVTQQQGPDLVIAIVGVLLSGAAYVAIDPNLPSARKVKLLERCDAKGVVGDTDTLADFKQVIDIPHCDLFGYDATQTAPAVSHPVPELDDLAYVIFTSGSTGEPKGVMISHRNAANTVIDINRRFNVSREDAVLSVAPAGFDLSVYDYFGVLGAGGRIVFGKPESAQDPLLWYEELIAHDVTIWNSVPAPMKALVDKNTTNLSQSKLRLVLMSGDWIPVDLPDRIKDVLPRCEVISLGGATEGSIWSIFYPIQAVDDKWSSIPYGKPLANQRFHVLNEWLSHCPRWVTGELYIAGEGVAQGYLGDAEKTAQRFFYHPVTGERLYKTGDLGKYIADGYIEILGREDNQVKINGYRVELGEVEVCLLDHEHISHVVVGAPAHPRTGQRHIVAWIVSDKPQAELDHDALQTQLRSMAQRELPNYMIPSYYIVLDVMPLTSNGKISHNDLPSPWQDLGNEAEQSVQAGNEIEAALLDIWIKQLKHDSVDVTSGFFDIGGDSLHAVALIGTIREQFGINTETEQEIVEGLFMNSNIQYFAQLIHKDNETEVE</sequence>
<dbReference type="InterPro" id="IPR020845">
    <property type="entry name" value="AMP-binding_CS"/>
</dbReference>
<reference evidence="7 8" key="1">
    <citation type="submission" date="2023-08" db="EMBL/GenBank/DDBJ databases">
        <authorList>
            <person name="Joshi A."/>
            <person name="Thite S."/>
        </authorList>
    </citation>
    <scope>NUCLEOTIDE SEQUENCE [LARGE SCALE GENOMIC DNA]</scope>
    <source>
        <strain evidence="7 8">AC40</strain>
    </source>
</reference>
<dbReference type="PROSITE" id="PS50075">
    <property type="entry name" value="CARRIER"/>
    <property type="match status" value="1"/>
</dbReference>